<accession>A0AAV6TSC4</accession>
<evidence type="ECO:0000256" key="3">
    <source>
        <dbReference type="ARBA" id="ARBA00022833"/>
    </source>
</evidence>
<dbReference type="AlphaFoldDB" id="A0AAV6TSC4"/>
<keyword evidence="1" id="KW-0479">Metal-binding</keyword>
<dbReference type="Gene3D" id="1.25.40.10">
    <property type="entry name" value="Tetratricopeptide repeat domain"/>
    <property type="match status" value="1"/>
</dbReference>
<feature type="domain" description="MYND-type" evidence="5">
    <location>
        <begin position="143"/>
        <end position="181"/>
    </location>
</feature>
<evidence type="ECO:0000259" key="5">
    <source>
        <dbReference type="PROSITE" id="PS50865"/>
    </source>
</evidence>
<evidence type="ECO:0000256" key="2">
    <source>
        <dbReference type="ARBA" id="ARBA00022771"/>
    </source>
</evidence>
<dbReference type="InterPro" id="IPR011990">
    <property type="entry name" value="TPR-like_helical_dom_sf"/>
</dbReference>
<keyword evidence="3" id="KW-0862">Zinc</keyword>
<dbReference type="GO" id="GO:0005634">
    <property type="term" value="C:nucleus"/>
    <property type="evidence" value="ECO:0007669"/>
    <property type="project" value="TreeGrafter"/>
</dbReference>
<gene>
    <name evidence="6" type="ORF">JTE90_007770</name>
</gene>
<evidence type="ECO:0000256" key="4">
    <source>
        <dbReference type="PROSITE-ProRule" id="PRU00134"/>
    </source>
</evidence>
<sequence length="339" mass="39503">MWLDTADPTVTRGYLKNLLKRQDGALGRTHLHRMQTLAKLYSPEQPELSKEEMRAGIVELTESMKEVWGDYHPELAMYYRWLVDLNRELGNEKEARQYYFKLWRLESVIYGAFFIDNRWEGDVIHEEKPFIRVLKQDLWDKICAGCCAKSTGLKKCSGCSVMKYCGKSCQKNDWPDHKLECPHLRNYTDFRNHDLVHMIGKLILKLKGKDWKTATSRIFDVDVSFDDLLSQADYVLQNLEFEALDITTPLESFIGKENVPDKEILKDLFGKVVTNRFVFSCGKYPFGNDFENICVNYHRFMQILGGTALFLGVSKIKTLRVFPNAFFPAARCFDNIREI</sequence>
<dbReference type="InterPro" id="IPR002893">
    <property type="entry name" value="Znf_MYND"/>
</dbReference>
<keyword evidence="7" id="KW-1185">Reference proteome</keyword>
<dbReference type="InterPro" id="IPR050869">
    <property type="entry name" value="H3K4_H4K5_MeTrfase"/>
</dbReference>
<dbReference type="Gene3D" id="6.10.140.2220">
    <property type="match status" value="1"/>
</dbReference>
<proteinExistence type="predicted"/>
<evidence type="ECO:0000313" key="7">
    <source>
        <dbReference type="Proteomes" id="UP000827092"/>
    </source>
</evidence>
<dbReference type="EMBL" id="JAFNEN010001130">
    <property type="protein sequence ID" value="KAG8174844.1"/>
    <property type="molecule type" value="Genomic_DNA"/>
</dbReference>
<dbReference type="Proteomes" id="UP000827092">
    <property type="component" value="Unassembled WGS sequence"/>
</dbReference>
<organism evidence="6 7">
    <name type="scientific">Oedothorax gibbosus</name>
    <dbReference type="NCBI Taxonomy" id="931172"/>
    <lineage>
        <taxon>Eukaryota</taxon>
        <taxon>Metazoa</taxon>
        <taxon>Ecdysozoa</taxon>
        <taxon>Arthropoda</taxon>
        <taxon>Chelicerata</taxon>
        <taxon>Arachnida</taxon>
        <taxon>Araneae</taxon>
        <taxon>Araneomorphae</taxon>
        <taxon>Entelegynae</taxon>
        <taxon>Araneoidea</taxon>
        <taxon>Linyphiidae</taxon>
        <taxon>Erigoninae</taxon>
        <taxon>Oedothorax</taxon>
    </lineage>
</organism>
<evidence type="ECO:0000313" key="6">
    <source>
        <dbReference type="EMBL" id="KAG8174844.1"/>
    </source>
</evidence>
<reference evidence="6 7" key="1">
    <citation type="journal article" date="2022" name="Nat. Ecol. Evol.">
        <title>A masculinizing supergene underlies an exaggerated male reproductive morph in a spider.</title>
        <authorList>
            <person name="Hendrickx F."/>
            <person name="De Corte Z."/>
            <person name="Sonet G."/>
            <person name="Van Belleghem S.M."/>
            <person name="Kostlbacher S."/>
            <person name="Vangestel C."/>
        </authorList>
    </citation>
    <scope>NUCLEOTIDE SEQUENCE [LARGE SCALE GENOMIC DNA]</scope>
    <source>
        <strain evidence="6">W744_W776</strain>
    </source>
</reference>
<dbReference type="PROSITE" id="PS50865">
    <property type="entry name" value="ZF_MYND_2"/>
    <property type="match status" value="1"/>
</dbReference>
<dbReference type="PANTHER" id="PTHR12197">
    <property type="entry name" value="HISTONE-LYSINE N-METHYLTRANSFERASE SMYD"/>
    <property type="match status" value="1"/>
</dbReference>
<comment type="caution">
    <text evidence="6">The sequence shown here is derived from an EMBL/GenBank/DDBJ whole genome shotgun (WGS) entry which is preliminary data.</text>
</comment>
<dbReference type="Pfam" id="PF01753">
    <property type="entry name" value="zf-MYND"/>
    <property type="match status" value="1"/>
</dbReference>
<keyword evidence="2 4" id="KW-0863">Zinc-finger</keyword>
<dbReference type="SUPFAM" id="SSF144232">
    <property type="entry name" value="HIT/MYND zinc finger-like"/>
    <property type="match status" value="1"/>
</dbReference>
<name>A0AAV6TSC4_9ARAC</name>
<evidence type="ECO:0000256" key="1">
    <source>
        <dbReference type="ARBA" id="ARBA00022723"/>
    </source>
</evidence>
<dbReference type="GO" id="GO:0008270">
    <property type="term" value="F:zinc ion binding"/>
    <property type="evidence" value="ECO:0007669"/>
    <property type="project" value="UniProtKB-KW"/>
</dbReference>
<dbReference type="PROSITE" id="PS01360">
    <property type="entry name" value="ZF_MYND_1"/>
    <property type="match status" value="1"/>
</dbReference>
<dbReference type="PANTHER" id="PTHR12197:SF251">
    <property type="entry name" value="EG:BACR7C10.4 PROTEIN"/>
    <property type="match status" value="1"/>
</dbReference>
<protein>
    <recommendedName>
        <fullName evidence="5">MYND-type domain-containing protein</fullName>
    </recommendedName>
</protein>